<dbReference type="AlphaFoldDB" id="A0A8B7NH16"/>
<feature type="compositionally biased region" description="Basic residues" evidence="1">
    <location>
        <begin position="204"/>
        <end position="215"/>
    </location>
</feature>
<proteinExistence type="predicted"/>
<feature type="compositionally biased region" description="Basic and acidic residues" evidence="1">
    <location>
        <begin position="254"/>
        <end position="264"/>
    </location>
</feature>
<feature type="compositionally biased region" description="Low complexity" evidence="1">
    <location>
        <begin position="191"/>
        <end position="202"/>
    </location>
</feature>
<dbReference type="KEGG" id="hazt:108669990"/>
<evidence type="ECO:0000313" key="3">
    <source>
        <dbReference type="RefSeq" id="XP_018012919.1"/>
    </source>
</evidence>
<feature type="region of interest" description="Disordered" evidence="1">
    <location>
        <begin position="169"/>
        <end position="229"/>
    </location>
</feature>
<feature type="compositionally biased region" description="Basic and acidic residues" evidence="1">
    <location>
        <begin position="169"/>
        <end position="190"/>
    </location>
</feature>
<dbReference type="OrthoDB" id="8950227at2759"/>
<evidence type="ECO:0000313" key="2">
    <source>
        <dbReference type="Proteomes" id="UP000694843"/>
    </source>
</evidence>
<gene>
    <name evidence="3" type="primary">LOC108669990</name>
</gene>
<dbReference type="Proteomes" id="UP000694843">
    <property type="component" value="Unplaced"/>
</dbReference>
<sequence>MLLTGSKTPMAGSIMPLTGSNMPLAGSNTLIARNNIPLAGSVMPLAGNNTSLAGSNMLLTGSNMPLAGSNMPLAGSVTPLAGNNTSLAGNSTPLAGSNTLMAGNNTSLARSNMLLAGSNTPLAGSNTLMAGNNTLAGSNTSSRSRFKPKVHSAVGSLLQMLRCRHDVDSSLGHGLEDERRDLNDVGRDTSDVSCSSSSAVTSPKRQRSRRRRATMNHHSSTDDDPSFVGDEARRDEHARLNELVNSSGAVDVPRPADERPRLDADNLPALTSMPRQDDIILFYLPPDEGAFCTSADGISRSSAVVGRVLTVADGVITLVTADDATPAGGGGAVLRVPWPSMLQPRLVYP</sequence>
<keyword evidence="2" id="KW-1185">Reference proteome</keyword>
<reference evidence="3" key="1">
    <citation type="submission" date="2025-08" db="UniProtKB">
        <authorList>
            <consortium name="RefSeq"/>
        </authorList>
    </citation>
    <scope>IDENTIFICATION</scope>
    <source>
        <tissue evidence="3">Whole organism</tissue>
    </source>
</reference>
<feature type="region of interest" description="Disordered" evidence="1">
    <location>
        <begin position="242"/>
        <end position="269"/>
    </location>
</feature>
<dbReference type="GeneID" id="108669990"/>
<organism evidence="2 3">
    <name type="scientific">Hyalella azteca</name>
    <name type="common">Amphipod</name>
    <dbReference type="NCBI Taxonomy" id="294128"/>
    <lineage>
        <taxon>Eukaryota</taxon>
        <taxon>Metazoa</taxon>
        <taxon>Ecdysozoa</taxon>
        <taxon>Arthropoda</taxon>
        <taxon>Crustacea</taxon>
        <taxon>Multicrustacea</taxon>
        <taxon>Malacostraca</taxon>
        <taxon>Eumalacostraca</taxon>
        <taxon>Peracarida</taxon>
        <taxon>Amphipoda</taxon>
        <taxon>Senticaudata</taxon>
        <taxon>Talitrida</taxon>
        <taxon>Talitroidea</taxon>
        <taxon>Hyalellidae</taxon>
        <taxon>Hyalella</taxon>
    </lineage>
</organism>
<dbReference type="RefSeq" id="XP_018012919.1">
    <property type="nucleotide sequence ID" value="XM_018157430.2"/>
</dbReference>
<name>A0A8B7NH16_HYAAZ</name>
<evidence type="ECO:0000256" key="1">
    <source>
        <dbReference type="SAM" id="MobiDB-lite"/>
    </source>
</evidence>
<protein>
    <submittedName>
        <fullName evidence="3">Uncharacterized protein LOC108669990</fullName>
    </submittedName>
</protein>
<accession>A0A8B7NH16</accession>